<comment type="caution">
    <text evidence="2">The sequence shown here is derived from an EMBL/GenBank/DDBJ whole genome shotgun (WGS) entry which is preliminary data.</text>
</comment>
<dbReference type="AlphaFoldDB" id="A0A394DB79"/>
<dbReference type="EMBL" id="MLAU01011379">
    <property type="protein sequence ID" value="OIW20588.1"/>
    <property type="molecule type" value="Genomic_DNA"/>
</dbReference>
<gene>
    <name evidence="2" type="ORF">TanjilG_15393</name>
</gene>
<feature type="compositionally biased region" description="Basic and acidic residues" evidence="1">
    <location>
        <begin position="132"/>
        <end position="147"/>
    </location>
</feature>
<dbReference type="Gramene" id="OIW20588">
    <property type="protein sequence ID" value="OIW20588"/>
    <property type="gene ID" value="TanjilG_15393"/>
</dbReference>
<accession>A0A394DB79</accession>
<organism evidence="2 3">
    <name type="scientific">Lupinus angustifolius</name>
    <name type="common">Narrow-leaved blue lupine</name>
    <dbReference type="NCBI Taxonomy" id="3871"/>
    <lineage>
        <taxon>Eukaryota</taxon>
        <taxon>Viridiplantae</taxon>
        <taxon>Streptophyta</taxon>
        <taxon>Embryophyta</taxon>
        <taxon>Tracheophyta</taxon>
        <taxon>Spermatophyta</taxon>
        <taxon>Magnoliopsida</taxon>
        <taxon>eudicotyledons</taxon>
        <taxon>Gunneridae</taxon>
        <taxon>Pentapetalae</taxon>
        <taxon>rosids</taxon>
        <taxon>fabids</taxon>
        <taxon>Fabales</taxon>
        <taxon>Fabaceae</taxon>
        <taxon>Papilionoideae</taxon>
        <taxon>50 kb inversion clade</taxon>
        <taxon>genistoids sensu lato</taxon>
        <taxon>core genistoids</taxon>
        <taxon>Genisteae</taxon>
        <taxon>Lupinus</taxon>
    </lineage>
</organism>
<keyword evidence="3" id="KW-1185">Reference proteome</keyword>
<evidence type="ECO:0000313" key="2">
    <source>
        <dbReference type="EMBL" id="OIW20588.1"/>
    </source>
</evidence>
<sequence length="190" mass="20938">MGTDHEGNKKGSHVATDSISEYSLSFAGLVCIHDQQQQQPKPYVPDRDKLIQVNKTDPDFEFDIRTKNKIVDLNNNSSAIPIKKITHADVLISSGQIKAQQEVAKFQPNSPISLSTLLGIGEHSNMSNGHTQDVRKGRNHAKKEGSMKRKSFGKKVCKSFLATCRQCKAIKPSVVKGQTTVPGEKSKLLK</sequence>
<proteinExistence type="predicted"/>
<name>A0A394DB79_LUPAN</name>
<evidence type="ECO:0000256" key="1">
    <source>
        <dbReference type="SAM" id="MobiDB-lite"/>
    </source>
</evidence>
<reference evidence="2 3" key="1">
    <citation type="journal article" date="2017" name="Plant Biotechnol. J.">
        <title>A comprehensive draft genome sequence for lupin (Lupinus angustifolius), an emerging health food: insights into plant-microbe interactions and legume evolution.</title>
        <authorList>
            <person name="Hane J.K."/>
            <person name="Ming Y."/>
            <person name="Kamphuis L.G."/>
            <person name="Nelson M.N."/>
            <person name="Garg G."/>
            <person name="Atkins C.A."/>
            <person name="Bayer P.E."/>
            <person name="Bravo A."/>
            <person name="Bringans S."/>
            <person name="Cannon S."/>
            <person name="Edwards D."/>
            <person name="Foley R."/>
            <person name="Gao L.L."/>
            <person name="Harrison M.J."/>
            <person name="Huang W."/>
            <person name="Hurgobin B."/>
            <person name="Li S."/>
            <person name="Liu C.W."/>
            <person name="McGrath A."/>
            <person name="Morahan G."/>
            <person name="Murray J."/>
            <person name="Weller J."/>
            <person name="Jian J."/>
            <person name="Singh K.B."/>
        </authorList>
    </citation>
    <scope>NUCLEOTIDE SEQUENCE [LARGE SCALE GENOMIC DNA]</scope>
    <source>
        <strain evidence="3">cv. Tanjil</strain>
        <tissue evidence="2">Whole plant</tissue>
    </source>
</reference>
<evidence type="ECO:0000313" key="3">
    <source>
        <dbReference type="Proteomes" id="UP000188354"/>
    </source>
</evidence>
<dbReference type="Proteomes" id="UP000188354">
    <property type="component" value="Unassembled WGS sequence"/>
</dbReference>
<protein>
    <submittedName>
        <fullName evidence="2">Uncharacterized protein</fullName>
    </submittedName>
</protein>
<feature type="region of interest" description="Disordered" evidence="1">
    <location>
        <begin position="124"/>
        <end position="150"/>
    </location>
</feature>